<evidence type="ECO:0008006" key="2">
    <source>
        <dbReference type="Google" id="ProtNLM"/>
    </source>
</evidence>
<dbReference type="AlphaFoldDB" id="A0A6N2XDU6"/>
<proteinExistence type="predicted"/>
<name>A0A6N2XDU6_9BACE</name>
<gene>
    <name evidence="1" type="ORF">BILFYP9_04638</name>
</gene>
<evidence type="ECO:0000313" key="1">
    <source>
        <dbReference type="EMBL" id="VYT52524.1"/>
    </source>
</evidence>
<dbReference type="EMBL" id="CACRSU010000049">
    <property type="protein sequence ID" value="VYT52524.1"/>
    <property type="molecule type" value="Genomic_DNA"/>
</dbReference>
<organism evidence="1">
    <name type="scientific">Bacteroides intestinalis</name>
    <dbReference type="NCBI Taxonomy" id="329854"/>
    <lineage>
        <taxon>Bacteria</taxon>
        <taxon>Pseudomonadati</taxon>
        <taxon>Bacteroidota</taxon>
        <taxon>Bacteroidia</taxon>
        <taxon>Bacteroidales</taxon>
        <taxon>Bacteroidaceae</taxon>
        <taxon>Bacteroides</taxon>
    </lineage>
</organism>
<protein>
    <recommendedName>
        <fullName evidence="2">DUF234 domain-containing protein</fullName>
    </recommendedName>
</protein>
<reference evidence="1" key="1">
    <citation type="submission" date="2019-11" db="EMBL/GenBank/DDBJ databases">
        <authorList>
            <person name="Feng L."/>
        </authorList>
    </citation>
    <scope>NUCLEOTIDE SEQUENCE</scope>
    <source>
        <strain evidence="1">BintestinalisLFYP9</strain>
    </source>
</reference>
<sequence length="195" mass="22554">MLFCYSVRNVENSCFLIDNLLQITYRNNIFRLTDFYTLFYYKFIENNNTKDDRWWSNNMSSRSVSAWMGLSFELVCLNHHKQIKGALGIAGVGTAISTWRSTADPEKGIPGFQIDLIIERADRIIHLCEMKFSTDQYGITDSYEKKLRERMGLFRMATKNKKSLVITFVTTYGVVGGKHKSIVHSEVTMDDLFQA</sequence>
<accession>A0A6N2XDU6</accession>